<evidence type="ECO:0000313" key="1">
    <source>
        <dbReference type="EMBL" id="BDO16322.1"/>
    </source>
</evidence>
<accession>A0AAN1YAW4</accession>
<dbReference type="EMBL" id="AP026409">
    <property type="protein sequence ID" value="BDO16322.1"/>
    <property type="molecule type" value="Genomic_DNA"/>
</dbReference>
<gene>
    <name evidence="1" type="ORF">KAM644c_53880</name>
</gene>
<organism evidence="1 2">
    <name type="scientific">Klebsiella quasipneumoniae subsp. quasipneumoniae</name>
    <dbReference type="NCBI Taxonomy" id="1667327"/>
    <lineage>
        <taxon>Bacteria</taxon>
        <taxon>Pseudomonadati</taxon>
        <taxon>Pseudomonadota</taxon>
        <taxon>Gammaproteobacteria</taxon>
        <taxon>Enterobacterales</taxon>
        <taxon>Enterobacteriaceae</taxon>
        <taxon>Klebsiella/Raoultella group</taxon>
        <taxon>Klebsiella</taxon>
        <taxon>Klebsiella pneumoniae complex</taxon>
    </lineage>
</organism>
<protein>
    <submittedName>
        <fullName evidence="1">Uncharacterized protein</fullName>
    </submittedName>
</protein>
<dbReference type="Proteomes" id="UP001058353">
    <property type="component" value="Plasmid pKAM644_2"/>
</dbReference>
<keyword evidence="1" id="KW-0614">Plasmid</keyword>
<dbReference type="AlphaFoldDB" id="A0AAN1YAW4"/>
<proteinExistence type="predicted"/>
<geneLocation type="plasmid" evidence="1 2">
    <name>pKAM644_2</name>
</geneLocation>
<evidence type="ECO:0000313" key="2">
    <source>
        <dbReference type="Proteomes" id="UP001058353"/>
    </source>
</evidence>
<reference evidence="1" key="1">
    <citation type="submission" date="2022-07" db="EMBL/GenBank/DDBJ databases">
        <title>Complete genome sequence of carbapenem-resistant Klebsiella spp. in Japan.</title>
        <authorList>
            <person name="Maehana S."/>
            <person name="Suzuki M."/>
            <person name="Kitasato H."/>
        </authorList>
    </citation>
    <scope>NUCLEOTIDE SEQUENCE</scope>
    <source>
        <strain evidence="1">KAM644</strain>
        <plasmid evidence="1">pKAM644_2</plasmid>
    </source>
</reference>
<sequence>MKTYFLHSEVESDREHLQSILSQHFINGVFKHFCITYIEEKDFIRIDISDNISFEMMQTFISKVPDGHRMLQTLATNIDESEYNWRDYYFR</sequence>
<name>A0AAN1YAW4_9ENTR</name>